<sequence>MKYALFTFIAVCSLSSFEASARTINSFRDSDAITGIAQFMYDVSEDMPSSFRLTDKKINIKDFSKCTTVDADAVLDDVESSIKKVLRYYPDEDVPFEQAIVDLEDYLDHAKFKKCKFEKKNAQSKVLSTYYVDASDKIHLRVDNVLLTAE</sequence>
<accession>A0A2K9NTA2</accession>
<reference evidence="1 2" key="1">
    <citation type="submission" date="2018-01" db="EMBL/GenBank/DDBJ databases">
        <title>Complete genome sequence of Bacteriovorax stolpii DSM12778.</title>
        <authorList>
            <person name="Tang B."/>
            <person name="Chang J."/>
        </authorList>
    </citation>
    <scope>NUCLEOTIDE SEQUENCE [LARGE SCALE GENOMIC DNA]</scope>
    <source>
        <strain evidence="1 2">DSM 12778</strain>
    </source>
</reference>
<protein>
    <submittedName>
        <fullName evidence="1">Uncharacterized protein</fullName>
    </submittedName>
</protein>
<evidence type="ECO:0000313" key="1">
    <source>
        <dbReference type="EMBL" id="AUN98753.1"/>
    </source>
</evidence>
<dbReference type="EMBL" id="CP025704">
    <property type="protein sequence ID" value="AUN98753.1"/>
    <property type="molecule type" value="Genomic_DNA"/>
</dbReference>
<dbReference type="AlphaFoldDB" id="A0A2K9NTA2"/>
<evidence type="ECO:0000313" key="2">
    <source>
        <dbReference type="Proteomes" id="UP000235584"/>
    </source>
</evidence>
<gene>
    <name evidence="1" type="ORF">C0V70_11705</name>
</gene>
<dbReference type="Proteomes" id="UP000235584">
    <property type="component" value="Chromosome"/>
</dbReference>
<proteinExistence type="predicted"/>
<dbReference type="KEGG" id="bsto:C0V70_11705"/>
<dbReference type="RefSeq" id="WP_102244044.1">
    <property type="nucleotide sequence ID" value="NZ_CP025704.1"/>
</dbReference>
<name>A0A2K9NTA2_BACTC</name>
<organism evidence="1 2">
    <name type="scientific">Bacteriovorax stolpii</name>
    <name type="common">Bdellovibrio stolpii</name>
    <dbReference type="NCBI Taxonomy" id="960"/>
    <lineage>
        <taxon>Bacteria</taxon>
        <taxon>Pseudomonadati</taxon>
        <taxon>Bdellovibrionota</taxon>
        <taxon>Bacteriovoracia</taxon>
        <taxon>Bacteriovoracales</taxon>
        <taxon>Bacteriovoracaceae</taxon>
        <taxon>Bacteriovorax</taxon>
    </lineage>
</organism>
<keyword evidence="2" id="KW-1185">Reference proteome</keyword>